<name>A0A6B7PX89_PSEPU</name>
<protein>
    <submittedName>
        <fullName evidence="1">Uncharacterized protein</fullName>
    </submittedName>
</protein>
<accession>A0A6B7PX89</accession>
<organism evidence="1">
    <name type="scientific">Pseudomonas putida</name>
    <name type="common">Arthrobacter siderocapsulatus</name>
    <dbReference type="NCBI Taxonomy" id="303"/>
    <lineage>
        <taxon>Bacteria</taxon>
        <taxon>Pseudomonadati</taxon>
        <taxon>Pseudomonadota</taxon>
        <taxon>Gammaproteobacteria</taxon>
        <taxon>Pseudomonadales</taxon>
        <taxon>Pseudomonadaceae</taxon>
        <taxon>Pseudomonas</taxon>
    </lineage>
</organism>
<dbReference type="AlphaFoldDB" id="A0A6B7PX89"/>
<sequence>MEADYLFTVKRPVLSSRATAIGGSASCCEMVWLGKEGLIERFTVKSMTP</sequence>
<reference evidence="1" key="1">
    <citation type="submission" date="2019-08" db="EMBL/GenBank/DDBJ databases">
        <authorList>
            <person name="Zhou D."/>
            <person name="Chen F."/>
        </authorList>
    </citation>
    <scope>NUCLEOTIDE SEQUENCE</scope>
    <source>
        <strain evidence="1">150716811</strain>
        <plasmid evidence="1">p716811-VIM</plasmid>
    </source>
</reference>
<geneLocation type="plasmid" evidence="1">
    <name>p716811-VIM</name>
</geneLocation>
<keyword evidence="1" id="KW-0614">Plasmid</keyword>
<evidence type="ECO:0000313" key="1">
    <source>
        <dbReference type="EMBL" id="QFX76866.1"/>
    </source>
</evidence>
<dbReference type="EMBL" id="MN310372">
    <property type="protein sequence ID" value="QFX76866.1"/>
    <property type="molecule type" value="Genomic_DNA"/>
</dbReference>
<proteinExistence type="predicted"/>